<evidence type="ECO:0000313" key="4">
    <source>
        <dbReference type="Proteomes" id="UP000261257"/>
    </source>
</evidence>
<protein>
    <submittedName>
        <fullName evidence="3">NAD-dependent epimerase/dehydratase family protein</fullName>
    </submittedName>
</protein>
<organism evidence="3 4">
    <name type="scientific">Hungatella hathewayi</name>
    <dbReference type="NCBI Taxonomy" id="154046"/>
    <lineage>
        <taxon>Bacteria</taxon>
        <taxon>Bacillati</taxon>
        <taxon>Bacillota</taxon>
        <taxon>Clostridia</taxon>
        <taxon>Lachnospirales</taxon>
        <taxon>Lachnospiraceae</taxon>
        <taxon>Hungatella</taxon>
    </lineage>
</organism>
<accession>A0A3E4TMZ0</accession>
<dbReference type="Pfam" id="PF01370">
    <property type="entry name" value="Epimerase"/>
    <property type="match status" value="1"/>
</dbReference>
<evidence type="ECO:0000313" key="3">
    <source>
        <dbReference type="EMBL" id="RGL91917.1"/>
    </source>
</evidence>
<evidence type="ECO:0000256" key="1">
    <source>
        <dbReference type="ARBA" id="ARBA00007637"/>
    </source>
</evidence>
<dbReference type="PANTHER" id="PTHR43000">
    <property type="entry name" value="DTDP-D-GLUCOSE 4,6-DEHYDRATASE-RELATED"/>
    <property type="match status" value="1"/>
</dbReference>
<dbReference type="Gene3D" id="3.40.50.720">
    <property type="entry name" value="NAD(P)-binding Rossmann-like Domain"/>
    <property type="match status" value="1"/>
</dbReference>
<comment type="similarity">
    <text evidence="1">Belongs to the NAD(P)-dependent epimerase/dehydratase family.</text>
</comment>
<dbReference type="InterPro" id="IPR036291">
    <property type="entry name" value="NAD(P)-bd_dom_sf"/>
</dbReference>
<proteinExistence type="inferred from homology"/>
<feature type="domain" description="NAD-dependent epimerase/dehydratase" evidence="2">
    <location>
        <begin position="6"/>
        <end position="233"/>
    </location>
</feature>
<dbReference type="AlphaFoldDB" id="A0A3E4TMZ0"/>
<dbReference type="InterPro" id="IPR001509">
    <property type="entry name" value="Epimerase_deHydtase"/>
</dbReference>
<name>A0A3E4TMZ0_9FIRM</name>
<dbReference type="Proteomes" id="UP000261257">
    <property type="component" value="Unassembled WGS sequence"/>
</dbReference>
<sequence length="303" mass="34394">MKNMKILVLGGNGFIGKNLCKYISSMGHDVISFDMDYGFRESTKITYVKGDFFQDDDLIPYLKDVDVVFHAISTINPGNSNNKYMQGYTHDFLQSVKLCDLSKQYHFKIIYLSSGGTVYGFQTHMPIDEETLAIPINHYGNLKLCIENTFRTFNKQFNTNVIIARIANPYGPGQDYSKGVGFIDAALKRAINNQTIEIWGDGTVIRDYIYIDDVCHMLASLIYYEGKESVFNISSNSGVSQNEIIKIIHKMVPDISVKYLPARSVDVPAIILNNTKILSVCKEQCIEIEEGITKYYKYLQNLI</sequence>
<gene>
    <name evidence="3" type="ORF">DXC39_32925</name>
</gene>
<comment type="caution">
    <text evidence="3">The sequence shown here is derived from an EMBL/GenBank/DDBJ whole genome shotgun (WGS) entry which is preliminary data.</text>
</comment>
<reference evidence="3 4" key="1">
    <citation type="submission" date="2018-08" db="EMBL/GenBank/DDBJ databases">
        <title>A genome reference for cultivated species of the human gut microbiota.</title>
        <authorList>
            <person name="Zou Y."/>
            <person name="Xue W."/>
            <person name="Luo G."/>
        </authorList>
    </citation>
    <scope>NUCLEOTIDE SEQUENCE [LARGE SCALE GENOMIC DNA]</scope>
    <source>
        <strain evidence="3 4">TF05-11AC</strain>
    </source>
</reference>
<evidence type="ECO:0000259" key="2">
    <source>
        <dbReference type="Pfam" id="PF01370"/>
    </source>
</evidence>
<dbReference type="SUPFAM" id="SSF51735">
    <property type="entry name" value="NAD(P)-binding Rossmann-fold domains"/>
    <property type="match status" value="1"/>
</dbReference>
<dbReference type="RefSeq" id="WP_117634957.1">
    <property type="nucleotide sequence ID" value="NZ_QRQF01000082.1"/>
</dbReference>
<dbReference type="EMBL" id="QSSQ01000076">
    <property type="protein sequence ID" value="RGL91917.1"/>
    <property type="molecule type" value="Genomic_DNA"/>
</dbReference>